<dbReference type="EMBL" id="PGEX01000001">
    <property type="protein sequence ID" value="PJJ41235.1"/>
    <property type="molecule type" value="Genomic_DNA"/>
</dbReference>
<keyword evidence="1" id="KW-0472">Membrane</keyword>
<dbReference type="OrthoDB" id="9918325at2"/>
<evidence type="ECO:0000313" key="3">
    <source>
        <dbReference type="Proteomes" id="UP000231134"/>
    </source>
</evidence>
<sequence length="112" mass="12576">MGVGTFFLVGGIYGMNYKNGDATDEIFTTIAGSIMLAISVPFYLIGTPILIYNIYQYNVHKGHLRKSDEYQAALDRYKLRKRGGESSALQLMIFPELNFIEKRGGVNAVVRF</sequence>
<comment type="caution">
    <text evidence="2">The sequence shown here is derived from an EMBL/GenBank/DDBJ whole genome shotgun (WGS) entry which is preliminary data.</text>
</comment>
<accession>A0A2M9A693</accession>
<keyword evidence="1" id="KW-0812">Transmembrane</keyword>
<dbReference type="AlphaFoldDB" id="A0A2M9A693"/>
<evidence type="ECO:0000313" key="2">
    <source>
        <dbReference type="EMBL" id="PJJ41235.1"/>
    </source>
</evidence>
<proteinExistence type="predicted"/>
<dbReference type="Proteomes" id="UP000231134">
    <property type="component" value="Unassembled WGS sequence"/>
</dbReference>
<gene>
    <name evidence="2" type="ORF">BGX16_1195</name>
</gene>
<keyword evidence="1" id="KW-1133">Transmembrane helix</keyword>
<evidence type="ECO:0000256" key="1">
    <source>
        <dbReference type="SAM" id="Phobius"/>
    </source>
</evidence>
<feature type="transmembrane region" description="Helical" evidence="1">
    <location>
        <begin position="30"/>
        <end position="55"/>
    </location>
</feature>
<dbReference type="RefSeq" id="WP_157797898.1">
    <property type="nucleotide sequence ID" value="NZ_PGEX01000001.1"/>
</dbReference>
<protein>
    <submittedName>
        <fullName evidence="2">Uncharacterized protein</fullName>
    </submittedName>
</protein>
<reference evidence="2 3" key="1">
    <citation type="submission" date="2017-11" db="EMBL/GenBank/DDBJ databases">
        <title>Animal gut microbial communities from fecal samples from Wisconsin, USA.</title>
        <authorList>
            <person name="Neumann A."/>
        </authorList>
    </citation>
    <scope>NUCLEOTIDE SEQUENCE [LARGE SCALE GENOMIC DNA]</scope>
    <source>
        <strain evidence="2 3">UWS3</strain>
    </source>
</reference>
<name>A0A2M9A693_9BACT</name>
<organism evidence="2 3">
    <name type="scientific">Hallerella succinigenes</name>
    <dbReference type="NCBI Taxonomy" id="1896222"/>
    <lineage>
        <taxon>Bacteria</taxon>
        <taxon>Pseudomonadati</taxon>
        <taxon>Fibrobacterota</taxon>
        <taxon>Fibrobacteria</taxon>
        <taxon>Fibrobacterales</taxon>
        <taxon>Fibrobacteraceae</taxon>
        <taxon>Hallerella</taxon>
    </lineage>
</organism>
<keyword evidence="3" id="KW-1185">Reference proteome</keyword>